<feature type="compositionally biased region" description="Low complexity" evidence="1">
    <location>
        <begin position="190"/>
        <end position="199"/>
    </location>
</feature>
<evidence type="ECO:0000256" key="2">
    <source>
        <dbReference type="SAM" id="Phobius"/>
    </source>
</evidence>
<protein>
    <submittedName>
        <fullName evidence="3">Uncharacterized protein</fullName>
    </submittedName>
</protein>
<keyword evidence="2" id="KW-0812">Transmembrane</keyword>
<sequence length="446" mass="45011">MRCPNCGTESASSSPRCALCDAPLVPPGAADATAQDNTAGAGDTTAQDQTTRDPFSAPPSTWTPNEADATVQDTPYRTPPPGGTPPEPDDATIQGNPYGSAPYGGNPMGGAPASGDDATVQGNAYGGAPYGGGPMGGAPPNAEDATLQGNPYGSAPYGGSPIGGAPASGDDATLRGDPYGGALYGGGQAGESAPGGVPVPRDPVPPPWADQSPVQWEPRPEHTLHMTPGEERTTHLSPEPWAAEPWSEPAIWQPPAPPKRSMLPYFLGAAGVVLLLGVALGIVFWPSGSSTSPPAASEPSTGQSPSAASASPASSGDLDAQAGAVNDLLEEMGGTRSELGSVVTQGCPVSGVQRVLDSRRGELEKARALDVSALDNGAEMKAALVRALEASTESNQRYLDGAPGCPSDSEVADVNQRASSAKSEFIGYWNPVAQKAGLPARTEGDI</sequence>
<reference evidence="3 4" key="1">
    <citation type="submission" date="2020-07" db="EMBL/GenBank/DDBJ databases">
        <title>Sequencing the genomes of 1000 actinobacteria strains.</title>
        <authorList>
            <person name="Klenk H.-P."/>
        </authorList>
    </citation>
    <scope>NUCLEOTIDE SEQUENCE [LARGE SCALE GENOMIC DNA]</scope>
    <source>
        <strain evidence="3 4">DSM 40398</strain>
    </source>
</reference>
<feature type="region of interest" description="Disordered" evidence="1">
    <location>
        <begin position="1"/>
        <end position="240"/>
    </location>
</feature>
<feature type="compositionally biased region" description="Gly residues" evidence="1">
    <location>
        <begin position="178"/>
        <end position="189"/>
    </location>
</feature>
<evidence type="ECO:0000256" key="1">
    <source>
        <dbReference type="SAM" id="MobiDB-lite"/>
    </source>
</evidence>
<proteinExistence type="predicted"/>
<accession>A0A7Y9EGV2</accession>
<dbReference type="AlphaFoldDB" id="A0A7Y9EGV2"/>
<keyword evidence="4" id="KW-1185">Reference proteome</keyword>
<keyword evidence="2" id="KW-1133">Transmembrane helix</keyword>
<feature type="compositionally biased region" description="Gly residues" evidence="1">
    <location>
        <begin position="124"/>
        <end position="136"/>
    </location>
</feature>
<feature type="compositionally biased region" description="Low complexity" evidence="1">
    <location>
        <begin position="289"/>
        <end position="315"/>
    </location>
</feature>
<feature type="region of interest" description="Disordered" evidence="1">
    <location>
        <begin position="289"/>
        <end position="319"/>
    </location>
</feature>
<name>A0A7Y9EGV2_9ACTN</name>
<feature type="compositionally biased region" description="Low complexity" evidence="1">
    <location>
        <begin position="151"/>
        <end position="169"/>
    </location>
</feature>
<evidence type="ECO:0000313" key="4">
    <source>
        <dbReference type="Proteomes" id="UP000529783"/>
    </source>
</evidence>
<gene>
    <name evidence="3" type="ORF">BJY14_003249</name>
</gene>
<evidence type="ECO:0000313" key="3">
    <source>
        <dbReference type="EMBL" id="NYD47266.1"/>
    </source>
</evidence>
<feature type="compositionally biased region" description="Polar residues" evidence="1">
    <location>
        <begin position="34"/>
        <end position="64"/>
    </location>
</feature>
<comment type="caution">
    <text evidence="3">The sequence shown here is derived from an EMBL/GenBank/DDBJ whole genome shotgun (WGS) entry which is preliminary data.</text>
</comment>
<feature type="compositionally biased region" description="Basic and acidic residues" evidence="1">
    <location>
        <begin position="218"/>
        <end position="234"/>
    </location>
</feature>
<dbReference type="EMBL" id="JACCBA010000001">
    <property type="protein sequence ID" value="NYD47266.1"/>
    <property type="molecule type" value="Genomic_DNA"/>
</dbReference>
<organism evidence="3 4">
    <name type="scientific">Actinomadura luteofluorescens</name>
    <dbReference type="NCBI Taxonomy" id="46163"/>
    <lineage>
        <taxon>Bacteria</taxon>
        <taxon>Bacillati</taxon>
        <taxon>Actinomycetota</taxon>
        <taxon>Actinomycetes</taxon>
        <taxon>Streptosporangiales</taxon>
        <taxon>Thermomonosporaceae</taxon>
        <taxon>Actinomadura</taxon>
    </lineage>
</organism>
<dbReference type="RefSeq" id="WP_179844368.1">
    <property type="nucleotide sequence ID" value="NZ_JACCBA010000001.1"/>
</dbReference>
<dbReference type="Proteomes" id="UP000529783">
    <property type="component" value="Unassembled WGS sequence"/>
</dbReference>
<keyword evidence="2" id="KW-0472">Membrane</keyword>
<feature type="transmembrane region" description="Helical" evidence="2">
    <location>
        <begin position="263"/>
        <end position="285"/>
    </location>
</feature>
<feature type="compositionally biased region" description="Pro residues" evidence="1">
    <location>
        <begin position="77"/>
        <end position="86"/>
    </location>
</feature>